<dbReference type="Gene3D" id="3.40.50.720">
    <property type="entry name" value="NAD(P)-binding Rossmann-like Domain"/>
    <property type="match status" value="1"/>
</dbReference>
<keyword evidence="2" id="KW-0560">Oxidoreductase</keyword>
<dbReference type="PANTHER" id="PTHR44196:SF1">
    <property type="entry name" value="DEHYDROGENASE_REDUCTASE SDR FAMILY MEMBER 7B"/>
    <property type="match status" value="1"/>
</dbReference>
<dbReference type="PROSITE" id="PS00061">
    <property type="entry name" value="ADH_SHORT"/>
    <property type="match status" value="1"/>
</dbReference>
<dbReference type="EMBL" id="JAUSRO010000014">
    <property type="protein sequence ID" value="MDP9901842.1"/>
    <property type="molecule type" value="Genomic_DNA"/>
</dbReference>
<reference evidence="6 7" key="1">
    <citation type="submission" date="2023-07" db="EMBL/GenBank/DDBJ databases">
        <title>Sorghum-associated microbial communities from plants grown in Nebraska, USA.</title>
        <authorList>
            <person name="Schachtman D."/>
        </authorList>
    </citation>
    <scope>NUCLEOTIDE SEQUENCE [LARGE SCALE GENOMIC DNA]</scope>
    <source>
        <strain evidence="6 7">DS1607</strain>
    </source>
</reference>
<dbReference type="RefSeq" id="WP_307691608.1">
    <property type="nucleotide sequence ID" value="NZ_JAUSRO010000014.1"/>
</dbReference>
<dbReference type="InterPro" id="IPR020904">
    <property type="entry name" value="Sc_DH/Rdtase_CS"/>
</dbReference>
<protein>
    <submittedName>
        <fullName evidence="6">Short-subunit dehydrogenase</fullName>
    </submittedName>
</protein>
<dbReference type="SMART" id="SM00822">
    <property type="entry name" value="PKS_KR"/>
    <property type="match status" value="1"/>
</dbReference>
<dbReference type="Proteomes" id="UP001226867">
    <property type="component" value="Unassembled WGS sequence"/>
</dbReference>
<comment type="caution">
    <text evidence="6">The sequence shown here is derived from an EMBL/GenBank/DDBJ whole genome shotgun (WGS) entry which is preliminary data.</text>
</comment>
<proteinExistence type="inferred from homology"/>
<feature type="region of interest" description="Disordered" evidence="4">
    <location>
        <begin position="262"/>
        <end position="299"/>
    </location>
</feature>
<organism evidence="6 7">
    <name type="scientific">Variovorax ginsengisoli</name>
    <dbReference type="NCBI Taxonomy" id="363844"/>
    <lineage>
        <taxon>Bacteria</taxon>
        <taxon>Pseudomonadati</taxon>
        <taxon>Pseudomonadota</taxon>
        <taxon>Betaproteobacteria</taxon>
        <taxon>Burkholderiales</taxon>
        <taxon>Comamonadaceae</taxon>
        <taxon>Variovorax</taxon>
    </lineage>
</organism>
<dbReference type="PRINTS" id="PR00081">
    <property type="entry name" value="GDHRDH"/>
</dbReference>
<evidence type="ECO:0000259" key="5">
    <source>
        <dbReference type="SMART" id="SM00822"/>
    </source>
</evidence>
<dbReference type="InterPro" id="IPR036291">
    <property type="entry name" value="NAD(P)-bd_dom_sf"/>
</dbReference>
<evidence type="ECO:0000256" key="2">
    <source>
        <dbReference type="ARBA" id="ARBA00023002"/>
    </source>
</evidence>
<evidence type="ECO:0000256" key="3">
    <source>
        <dbReference type="RuleBase" id="RU000363"/>
    </source>
</evidence>
<feature type="domain" description="Ketoreductase" evidence="5">
    <location>
        <begin position="6"/>
        <end position="193"/>
    </location>
</feature>
<accession>A0ABT9SBW6</accession>
<evidence type="ECO:0000313" key="7">
    <source>
        <dbReference type="Proteomes" id="UP001226867"/>
    </source>
</evidence>
<evidence type="ECO:0000256" key="1">
    <source>
        <dbReference type="ARBA" id="ARBA00006484"/>
    </source>
</evidence>
<dbReference type="InterPro" id="IPR002347">
    <property type="entry name" value="SDR_fam"/>
</dbReference>
<name>A0ABT9SBW6_9BURK</name>
<dbReference type="NCBIfam" id="NF006565">
    <property type="entry name" value="PRK09072.1"/>
    <property type="match status" value="1"/>
</dbReference>
<dbReference type="InterPro" id="IPR057326">
    <property type="entry name" value="KR_dom"/>
</dbReference>
<dbReference type="PRINTS" id="PR00080">
    <property type="entry name" value="SDRFAMILY"/>
</dbReference>
<dbReference type="Pfam" id="PF00106">
    <property type="entry name" value="adh_short"/>
    <property type="match status" value="1"/>
</dbReference>
<gene>
    <name evidence="6" type="ORF">J2W36_004112</name>
</gene>
<dbReference type="PANTHER" id="PTHR44196">
    <property type="entry name" value="DEHYDROGENASE/REDUCTASE SDR FAMILY MEMBER 7B"/>
    <property type="match status" value="1"/>
</dbReference>
<evidence type="ECO:0000313" key="6">
    <source>
        <dbReference type="EMBL" id="MDP9901842.1"/>
    </source>
</evidence>
<comment type="similarity">
    <text evidence="1 3">Belongs to the short-chain dehydrogenases/reductases (SDR) family.</text>
</comment>
<keyword evidence="7" id="KW-1185">Reference proteome</keyword>
<dbReference type="SUPFAM" id="SSF51735">
    <property type="entry name" value="NAD(P)-binding Rossmann-fold domains"/>
    <property type="match status" value="1"/>
</dbReference>
<sequence length="299" mass="30885">MKAKDARVLLTGATGGIGQAAAAALVGAGASVMLLGRSPARLAAQARALARTCTGAGAHAPPPSIEWYAADLTRTSSLAGIAEVAAGWGCNVLVHNAGVPAFGRIESFATNEMAQVLHLNLFAPMLLTQALLPHLRSCTESRVVFVGSVLGRLGLPGFSVYSASKFGLRGFAESLRRELGGTSVGVQYLGPRSTRTAFNSDAVDGYNKATGTAMDAPEVAARALLQLIESGAAERFLGFPESLAVRLNGVAPGLLDGSFRKHRESLPPVTTSPTAVLDGTLPRDTPAEADSHSLMRNAL</sequence>
<evidence type="ECO:0000256" key="4">
    <source>
        <dbReference type="SAM" id="MobiDB-lite"/>
    </source>
</evidence>